<evidence type="ECO:0000256" key="1">
    <source>
        <dbReference type="SAM" id="Phobius"/>
    </source>
</evidence>
<gene>
    <name evidence="2" type="ORF">OCK74_05995</name>
</gene>
<dbReference type="AlphaFoldDB" id="A0A9X2XT23"/>
<dbReference type="Proteomes" id="UP001155483">
    <property type="component" value="Unassembled WGS sequence"/>
</dbReference>
<sequence>METVRKNISRAETEVRDDFNLGAAITVMLILLMFIAASFYVLISSYMEIN</sequence>
<keyword evidence="1" id="KW-0812">Transmembrane</keyword>
<keyword evidence="1" id="KW-0472">Membrane</keyword>
<dbReference type="EMBL" id="JAOTIF010000002">
    <property type="protein sequence ID" value="MCU7548659.1"/>
    <property type="molecule type" value="Genomic_DNA"/>
</dbReference>
<reference evidence="2" key="2">
    <citation type="submission" date="2023-04" db="EMBL/GenBank/DDBJ databases">
        <title>Paracnuella aquatica gen. nov., sp. nov., a member of the family Chitinophagaceae isolated from a hot spring.</title>
        <authorList>
            <person name="Wang C."/>
        </authorList>
    </citation>
    <scope>NUCLEOTIDE SEQUENCE</scope>
    <source>
        <strain evidence="2">LB-8</strain>
    </source>
</reference>
<dbReference type="RefSeq" id="WP_279296103.1">
    <property type="nucleotide sequence ID" value="NZ_JAOTIF010000002.1"/>
</dbReference>
<proteinExistence type="predicted"/>
<accession>A0A9X2XT23</accession>
<keyword evidence="3" id="KW-1185">Reference proteome</keyword>
<name>A0A9X2XT23_9BACT</name>
<organism evidence="2 3">
    <name type="scientific">Paraflavisolibacter caeni</name>
    <dbReference type="NCBI Taxonomy" id="2982496"/>
    <lineage>
        <taxon>Bacteria</taxon>
        <taxon>Pseudomonadati</taxon>
        <taxon>Bacteroidota</taxon>
        <taxon>Chitinophagia</taxon>
        <taxon>Chitinophagales</taxon>
        <taxon>Chitinophagaceae</taxon>
        <taxon>Paraflavisolibacter</taxon>
    </lineage>
</organism>
<feature type="transmembrane region" description="Helical" evidence="1">
    <location>
        <begin position="21"/>
        <end position="43"/>
    </location>
</feature>
<reference evidence="2" key="1">
    <citation type="submission" date="2022-09" db="EMBL/GenBank/DDBJ databases">
        <authorList>
            <person name="Yuan C."/>
            <person name="Ke Z."/>
        </authorList>
    </citation>
    <scope>NUCLEOTIDE SEQUENCE</scope>
    <source>
        <strain evidence="2">LB-8</strain>
    </source>
</reference>
<evidence type="ECO:0000313" key="3">
    <source>
        <dbReference type="Proteomes" id="UP001155483"/>
    </source>
</evidence>
<evidence type="ECO:0000313" key="2">
    <source>
        <dbReference type="EMBL" id="MCU7548659.1"/>
    </source>
</evidence>
<keyword evidence="1" id="KW-1133">Transmembrane helix</keyword>
<protein>
    <submittedName>
        <fullName evidence="2">Uncharacterized protein</fullName>
    </submittedName>
</protein>
<comment type="caution">
    <text evidence="2">The sequence shown here is derived from an EMBL/GenBank/DDBJ whole genome shotgun (WGS) entry which is preliminary data.</text>
</comment>